<dbReference type="Pfam" id="PF00535">
    <property type="entry name" value="Glycos_transf_2"/>
    <property type="match status" value="1"/>
</dbReference>
<comment type="caution">
    <text evidence="2">The sequence shown here is derived from an EMBL/GenBank/DDBJ whole genome shotgun (WGS) entry which is preliminary data.</text>
</comment>
<sequence length="339" mass="40096">MNPKLSVFMPVYNAQEYLKEAIDSILNQTYKNFEFIIIDDGSTDESLSIIKNYSDQRIKLYSNDVNKGLPYTRNLGLSYCSGEYIALMDADDIAHRERFEKQIEFLNHYPEYGVVGSDTTIIVDNKIRSRVHKYGSYSDVSVGLICNNTLSNSTAMFRRAIVEQYHIYYRKECFVAQDYAFWVDLSKYSKIAKIHQPLLNYRTGHENISKKSKINKVTERKQILDQIRIRALENLSISLEKKDKELFNEIFSENVQDFKLENIEKYISLLNHMIEIGKERNIECLEYTIKKAFLIKVTKINDYLKNKIKLFKWCLKNQRSTIKYEFLLRILFFSCIRRN</sequence>
<evidence type="ECO:0000313" key="2">
    <source>
        <dbReference type="EMBL" id="MTK22636.1"/>
    </source>
</evidence>
<dbReference type="RefSeq" id="WP_155223101.1">
    <property type="nucleotide sequence ID" value="NZ_JAMQUY010000005.1"/>
</dbReference>
<reference evidence="2 3" key="1">
    <citation type="journal article" date="2019" name="Nat. Med.">
        <title>A library of human gut bacterial isolates paired with longitudinal multiomics data enables mechanistic microbiome research.</title>
        <authorList>
            <person name="Poyet M."/>
            <person name="Groussin M."/>
            <person name="Gibbons S.M."/>
            <person name="Avila-Pacheco J."/>
            <person name="Jiang X."/>
            <person name="Kearney S.M."/>
            <person name="Perrotta A.R."/>
            <person name="Berdy B."/>
            <person name="Zhao S."/>
            <person name="Lieberman T.D."/>
            <person name="Swanson P.K."/>
            <person name="Smith M."/>
            <person name="Roesemann S."/>
            <person name="Alexander J.E."/>
            <person name="Rich S.A."/>
            <person name="Livny J."/>
            <person name="Vlamakis H."/>
            <person name="Clish C."/>
            <person name="Bullock K."/>
            <person name="Deik A."/>
            <person name="Scott J."/>
            <person name="Pierce K.A."/>
            <person name="Xavier R.J."/>
            <person name="Alm E.J."/>
        </authorList>
    </citation>
    <scope>NUCLEOTIDE SEQUENCE [LARGE SCALE GENOMIC DNA]</scope>
    <source>
        <strain evidence="2 3">BIOML-A198</strain>
    </source>
</reference>
<dbReference type="AlphaFoldDB" id="A0A9X5AQM4"/>
<dbReference type="Proteomes" id="UP000487649">
    <property type="component" value="Unassembled WGS sequence"/>
</dbReference>
<accession>A0A9X5AQM4</accession>
<evidence type="ECO:0000259" key="1">
    <source>
        <dbReference type="Pfam" id="PF00535"/>
    </source>
</evidence>
<dbReference type="PANTHER" id="PTHR22916:SF3">
    <property type="entry name" value="UDP-GLCNAC:BETAGAL BETA-1,3-N-ACETYLGLUCOSAMINYLTRANSFERASE-LIKE PROTEIN 1"/>
    <property type="match status" value="1"/>
</dbReference>
<name>A0A9X5AQM4_9FIRM</name>
<dbReference type="SUPFAM" id="SSF53448">
    <property type="entry name" value="Nucleotide-diphospho-sugar transferases"/>
    <property type="match status" value="1"/>
</dbReference>
<dbReference type="Gene3D" id="3.90.550.10">
    <property type="entry name" value="Spore Coat Polysaccharide Biosynthesis Protein SpsA, Chain A"/>
    <property type="match status" value="1"/>
</dbReference>
<dbReference type="EMBL" id="WMQE01000047">
    <property type="protein sequence ID" value="MTK22636.1"/>
    <property type="molecule type" value="Genomic_DNA"/>
</dbReference>
<proteinExistence type="predicted"/>
<dbReference type="GO" id="GO:0016758">
    <property type="term" value="F:hexosyltransferase activity"/>
    <property type="evidence" value="ECO:0007669"/>
    <property type="project" value="UniProtKB-ARBA"/>
</dbReference>
<dbReference type="InterPro" id="IPR029044">
    <property type="entry name" value="Nucleotide-diphossugar_trans"/>
</dbReference>
<feature type="domain" description="Glycosyltransferase 2-like" evidence="1">
    <location>
        <begin position="6"/>
        <end position="164"/>
    </location>
</feature>
<protein>
    <submittedName>
        <fullName evidence="2">Glycosyltransferase</fullName>
    </submittedName>
</protein>
<dbReference type="PANTHER" id="PTHR22916">
    <property type="entry name" value="GLYCOSYLTRANSFERASE"/>
    <property type="match status" value="1"/>
</dbReference>
<gene>
    <name evidence="2" type="ORF">GMA92_14600</name>
</gene>
<evidence type="ECO:0000313" key="3">
    <source>
        <dbReference type="Proteomes" id="UP000487649"/>
    </source>
</evidence>
<organism evidence="2 3">
    <name type="scientific">Turicibacter sanguinis</name>
    <dbReference type="NCBI Taxonomy" id="154288"/>
    <lineage>
        <taxon>Bacteria</taxon>
        <taxon>Bacillati</taxon>
        <taxon>Bacillota</taxon>
        <taxon>Erysipelotrichia</taxon>
        <taxon>Erysipelotrichales</taxon>
        <taxon>Turicibacteraceae</taxon>
        <taxon>Turicibacter</taxon>
    </lineage>
</organism>
<dbReference type="InterPro" id="IPR001173">
    <property type="entry name" value="Glyco_trans_2-like"/>
</dbReference>